<organism evidence="2 3">
    <name type="scientific">Periplaneta americana</name>
    <name type="common">American cockroach</name>
    <name type="synonym">Blatta americana</name>
    <dbReference type="NCBI Taxonomy" id="6978"/>
    <lineage>
        <taxon>Eukaryota</taxon>
        <taxon>Metazoa</taxon>
        <taxon>Ecdysozoa</taxon>
        <taxon>Arthropoda</taxon>
        <taxon>Hexapoda</taxon>
        <taxon>Insecta</taxon>
        <taxon>Pterygota</taxon>
        <taxon>Neoptera</taxon>
        <taxon>Polyneoptera</taxon>
        <taxon>Dictyoptera</taxon>
        <taxon>Blattodea</taxon>
        <taxon>Blattoidea</taxon>
        <taxon>Blattidae</taxon>
        <taxon>Blattinae</taxon>
        <taxon>Periplaneta</taxon>
    </lineage>
</organism>
<dbReference type="Proteomes" id="UP001148838">
    <property type="component" value="Unassembled WGS sequence"/>
</dbReference>
<reference evidence="2 3" key="1">
    <citation type="journal article" date="2022" name="Allergy">
        <title>Genome assembly and annotation of Periplaneta americana reveal a comprehensive cockroach allergen profile.</title>
        <authorList>
            <person name="Wang L."/>
            <person name="Xiong Q."/>
            <person name="Saelim N."/>
            <person name="Wang L."/>
            <person name="Nong W."/>
            <person name="Wan A.T."/>
            <person name="Shi M."/>
            <person name="Liu X."/>
            <person name="Cao Q."/>
            <person name="Hui J.H.L."/>
            <person name="Sookrung N."/>
            <person name="Leung T.F."/>
            <person name="Tungtrongchitr A."/>
            <person name="Tsui S.K.W."/>
        </authorList>
    </citation>
    <scope>NUCLEOTIDE SEQUENCE [LARGE SCALE GENOMIC DNA]</scope>
    <source>
        <strain evidence="2">PWHHKU_190912</strain>
    </source>
</reference>
<evidence type="ECO:0000313" key="3">
    <source>
        <dbReference type="Proteomes" id="UP001148838"/>
    </source>
</evidence>
<comment type="caution">
    <text evidence="2">The sequence shown here is derived from an EMBL/GenBank/DDBJ whole genome shotgun (WGS) entry which is preliminary data.</text>
</comment>
<evidence type="ECO:0000313" key="2">
    <source>
        <dbReference type="EMBL" id="KAJ4436344.1"/>
    </source>
</evidence>
<name>A0ABQ8SQ81_PERAM</name>
<dbReference type="PROSITE" id="PS51257">
    <property type="entry name" value="PROKAR_LIPOPROTEIN"/>
    <property type="match status" value="1"/>
</dbReference>
<dbReference type="InterPro" id="IPR032135">
    <property type="entry name" value="DUF4817"/>
</dbReference>
<accession>A0ABQ8SQ81</accession>
<feature type="domain" description="DUF4817" evidence="1">
    <location>
        <begin position="17"/>
        <end position="58"/>
    </location>
</feature>
<sequence length="90" mass="10653">MDAYSLRAYSNIYLILGSCHNNFNAAIREYAEQYPERRHPIREVFRRLDDRMRTTGHVIPVQSADAGQVHFRPTPQLEERVLQPLKRMKL</sequence>
<proteinExistence type="predicted"/>
<keyword evidence="3" id="KW-1185">Reference proteome</keyword>
<dbReference type="Pfam" id="PF16087">
    <property type="entry name" value="DUF4817"/>
    <property type="match status" value="1"/>
</dbReference>
<evidence type="ECO:0000259" key="1">
    <source>
        <dbReference type="Pfam" id="PF16087"/>
    </source>
</evidence>
<dbReference type="EMBL" id="JAJSOF020000023">
    <property type="protein sequence ID" value="KAJ4436344.1"/>
    <property type="molecule type" value="Genomic_DNA"/>
</dbReference>
<protein>
    <recommendedName>
        <fullName evidence="1">DUF4817 domain-containing protein</fullName>
    </recommendedName>
</protein>
<gene>
    <name evidence="2" type="ORF">ANN_18975</name>
</gene>